<dbReference type="PROSITE" id="PS51032">
    <property type="entry name" value="AP2_ERF"/>
    <property type="match status" value="2"/>
</dbReference>
<dbReference type="Pfam" id="PF00847">
    <property type="entry name" value="AP2"/>
    <property type="match status" value="1"/>
</dbReference>
<feature type="domain" description="AP2/ERF" evidence="10">
    <location>
        <begin position="335"/>
        <end position="393"/>
    </location>
</feature>
<dbReference type="GO" id="GO:0003677">
    <property type="term" value="F:DNA binding"/>
    <property type="evidence" value="ECO:0007669"/>
    <property type="project" value="UniProtKB-KW"/>
</dbReference>
<keyword evidence="6" id="KW-0804">Transcription</keyword>
<keyword evidence="5" id="KW-0010">Activator</keyword>
<dbReference type="SMART" id="SM00380">
    <property type="entry name" value="AP2"/>
    <property type="match status" value="2"/>
</dbReference>
<evidence type="ECO:0000256" key="8">
    <source>
        <dbReference type="ARBA" id="ARBA00037973"/>
    </source>
</evidence>
<comment type="subcellular location">
    <subcellularLocation>
        <location evidence="1">Nucleus</location>
    </subcellularLocation>
</comment>
<organism evidence="11 12">
    <name type="scientific">Mikania micrantha</name>
    <name type="common">bitter vine</name>
    <dbReference type="NCBI Taxonomy" id="192012"/>
    <lineage>
        <taxon>Eukaryota</taxon>
        <taxon>Viridiplantae</taxon>
        <taxon>Streptophyta</taxon>
        <taxon>Embryophyta</taxon>
        <taxon>Tracheophyta</taxon>
        <taxon>Spermatophyta</taxon>
        <taxon>Magnoliopsida</taxon>
        <taxon>eudicotyledons</taxon>
        <taxon>Gunneridae</taxon>
        <taxon>Pentapetalae</taxon>
        <taxon>asterids</taxon>
        <taxon>campanulids</taxon>
        <taxon>Asterales</taxon>
        <taxon>Asteraceae</taxon>
        <taxon>Asteroideae</taxon>
        <taxon>Heliantheae alliance</taxon>
        <taxon>Eupatorieae</taxon>
        <taxon>Mikania</taxon>
    </lineage>
</organism>
<dbReference type="FunFam" id="3.30.730.10:FF:000004">
    <property type="entry name" value="AP2-like ethylene-responsive transcription factor"/>
    <property type="match status" value="1"/>
</dbReference>
<feature type="compositionally biased region" description="Polar residues" evidence="9">
    <location>
        <begin position="168"/>
        <end position="186"/>
    </location>
</feature>
<dbReference type="OrthoDB" id="207175at2759"/>
<comment type="caution">
    <text evidence="11">The sequence shown here is derived from an EMBL/GenBank/DDBJ whole genome shotgun (WGS) entry which is preliminary data.</text>
</comment>
<dbReference type="PANTHER" id="PTHR32467:SF172">
    <property type="entry name" value="OS09G0423800 PROTEIN"/>
    <property type="match status" value="1"/>
</dbReference>
<evidence type="ECO:0000256" key="3">
    <source>
        <dbReference type="ARBA" id="ARBA00023015"/>
    </source>
</evidence>
<dbReference type="FunFam" id="3.30.730.10:FF:000002">
    <property type="entry name" value="AP2-like ethylene-responsive transcription factor"/>
    <property type="match status" value="1"/>
</dbReference>
<gene>
    <name evidence="11" type="ORF">E3N88_35898</name>
</gene>
<reference evidence="11 12" key="1">
    <citation type="submission" date="2019-05" db="EMBL/GenBank/DDBJ databases">
        <title>Mikania micrantha, genome provides insights into the molecular mechanism of rapid growth.</title>
        <authorList>
            <person name="Liu B."/>
        </authorList>
    </citation>
    <scope>NUCLEOTIDE SEQUENCE [LARGE SCALE GENOMIC DNA]</scope>
    <source>
        <strain evidence="11">NLD-2019</strain>
        <tissue evidence="11">Leaf</tissue>
    </source>
</reference>
<keyword evidence="7" id="KW-0539">Nucleus</keyword>
<accession>A0A5N6M2K5</accession>
<evidence type="ECO:0000256" key="9">
    <source>
        <dbReference type="SAM" id="MobiDB-lite"/>
    </source>
</evidence>
<dbReference type="InterPro" id="IPR001471">
    <property type="entry name" value="AP2/ERF_dom"/>
</dbReference>
<dbReference type="PRINTS" id="PR00367">
    <property type="entry name" value="ETHRSPELEMNT"/>
</dbReference>
<dbReference type="SUPFAM" id="SSF54171">
    <property type="entry name" value="DNA-binding domain"/>
    <property type="match status" value="2"/>
</dbReference>
<keyword evidence="3" id="KW-0805">Transcription regulation</keyword>
<keyword evidence="4" id="KW-0238">DNA-binding</keyword>
<keyword evidence="12" id="KW-1185">Reference proteome</keyword>
<feature type="domain" description="AP2/ERF" evidence="10">
    <location>
        <begin position="236"/>
        <end position="299"/>
    </location>
</feature>
<feature type="region of interest" description="Disordered" evidence="9">
    <location>
        <begin position="168"/>
        <end position="195"/>
    </location>
</feature>
<protein>
    <recommendedName>
        <fullName evidence="10">AP2/ERF domain-containing protein</fullName>
    </recommendedName>
</protein>
<evidence type="ECO:0000256" key="6">
    <source>
        <dbReference type="ARBA" id="ARBA00023163"/>
    </source>
</evidence>
<feature type="compositionally biased region" description="Low complexity" evidence="9">
    <location>
        <begin position="19"/>
        <end position="29"/>
    </location>
</feature>
<evidence type="ECO:0000313" key="12">
    <source>
        <dbReference type="Proteomes" id="UP000326396"/>
    </source>
</evidence>
<evidence type="ECO:0000313" key="11">
    <source>
        <dbReference type="EMBL" id="KAD3068018.1"/>
    </source>
</evidence>
<dbReference type="PANTHER" id="PTHR32467">
    <property type="entry name" value="AP2-LIKE ETHYLENE-RESPONSIVE TRANSCRIPTION FACTOR"/>
    <property type="match status" value="1"/>
</dbReference>
<sequence>MATPHPRDGQICQFNPHDTTSPSTPVSPASSPPPPSETPALSTSPPAHPHPPPPHRRQPPPPLPNRLNRGHPFQETILRLPWPDLRHRHRHQDVILFICCKKKRKRNQAPVGYYVPPPTKVDSYGGPPQQWQQNAPPPSDHLVIIRKDQGSTTKKERIFRFATNSRIMSDSSNNFDNNHVNETNSNRADDQKSGTKQRVKIADHEIKMNMDSVVVIKPKRTRKTVPRDSPPRRSSIYRGVTRHRWTGRYEAHLWDKNCWNESQNKKGRQGAYDDEDAAAHAYDLAALKYWGPDTILNFPLITYHEELKQMEGQSREEYIGSLRRKSSGFSRGVSKYRGVARHHHNGRWEARIGRVFGNKYLYLGTYATQEEAAVAYDMAAIEYRGLNAVTNFDLSRYIKWLRPGNNTTIDAPPNTNIDIINATTTNHDDNIGLNYLHDEKQQPNQPASMVPPTVAYSSRSTTATSALGLLLQSSKFKEMMEMTTADEFTATTASDSTVAPPHNSLPEMHFESQDFNGCNGGDDFIFGDFSFLNNMMHSDFHK</sequence>
<evidence type="ECO:0000259" key="10">
    <source>
        <dbReference type="PROSITE" id="PS51032"/>
    </source>
</evidence>
<dbReference type="AlphaFoldDB" id="A0A5N6M2K5"/>
<dbReference type="InterPro" id="IPR016177">
    <property type="entry name" value="DNA-bd_dom_sf"/>
</dbReference>
<evidence type="ECO:0000256" key="1">
    <source>
        <dbReference type="ARBA" id="ARBA00004123"/>
    </source>
</evidence>
<dbReference type="InterPro" id="IPR036955">
    <property type="entry name" value="AP2/ERF_dom_sf"/>
</dbReference>
<evidence type="ECO:0000256" key="4">
    <source>
        <dbReference type="ARBA" id="ARBA00023125"/>
    </source>
</evidence>
<evidence type="ECO:0000256" key="7">
    <source>
        <dbReference type="ARBA" id="ARBA00023242"/>
    </source>
</evidence>
<name>A0A5N6M2K5_9ASTR</name>
<comment type="similarity">
    <text evidence="8">Belongs to the AP2/ERF transcription factor family. AP2 subfamily.</text>
</comment>
<dbReference type="GO" id="GO:0005634">
    <property type="term" value="C:nucleus"/>
    <property type="evidence" value="ECO:0007669"/>
    <property type="project" value="UniProtKB-SubCell"/>
</dbReference>
<dbReference type="Proteomes" id="UP000326396">
    <property type="component" value="Linkage Group LG7"/>
</dbReference>
<proteinExistence type="inferred from homology"/>
<feature type="region of interest" description="Disordered" evidence="9">
    <location>
        <begin position="1"/>
        <end position="70"/>
    </location>
</feature>
<evidence type="ECO:0000256" key="2">
    <source>
        <dbReference type="ARBA" id="ARBA00022737"/>
    </source>
</evidence>
<keyword evidence="2" id="KW-0677">Repeat</keyword>
<dbReference type="EMBL" id="SZYD01000017">
    <property type="protein sequence ID" value="KAD3068018.1"/>
    <property type="molecule type" value="Genomic_DNA"/>
</dbReference>
<evidence type="ECO:0000256" key="5">
    <source>
        <dbReference type="ARBA" id="ARBA00023159"/>
    </source>
</evidence>
<dbReference type="Gene3D" id="3.30.730.10">
    <property type="entry name" value="AP2/ERF domain"/>
    <property type="match status" value="2"/>
</dbReference>
<dbReference type="GO" id="GO:0003700">
    <property type="term" value="F:DNA-binding transcription factor activity"/>
    <property type="evidence" value="ECO:0007669"/>
    <property type="project" value="InterPro"/>
</dbReference>
<dbReference type="CDD" id="cd00018">
    <property type="entry name" value="AP2"/>
    <property type="match status" value="1"/>
</dbReference>